<sequence>MSIKIKDKLMSIPIVQGGMGIGISMGELAGTVAAEGGMGTISFVNCGYMESDFFKNPMEANKRSFLREVKKAKEIANGKGIIMVNIMHVVNNFENYLKFINETEVDGVVVGAGLPLELPEFIDNKKIIAPIISSARALNIIIKKWLKKYNRKPDFIVFEGPEAGGHLGFKVEDLNTDIFKELSEILKVKNQFEEHIPLFIGGGFGTKEHFEKALEEGADGVQIGTGFLFTEESSLDRRAKENLLNSHNQNKVGVEVIKSPVGLPARAIGTEFVEYTVKNRFPSKHCVNCISTCEPASTPYCINEALIRAVKGDFKEGLFFCGTDIKNIKKISSVREYIASILGGKDE</sequence>
<dbReference type="SUPFAM" id="SSF51412">
    <property type="entry name" value="Inosine monophosphate dehydrogenase (IMPDH)"/>
    <property type="match status" value="1"/>
</dbReference>
<organism evidence="6 7">
    <name type="scientific">Peptoniphilus indolicus</name>
    <dbReference type="NCBI Taxonomy" id="33030"/>
    <lineage>
        <taxon>Bacteria</taxon>
        <taxon>Bacillati</taxon>
        <taxon>Bacillota</taxon>
        <taxon>Tissierellia</taxon>
        <taxon>Tissierellales</taxon>
        <taxon>Peptoniphilaceae</taxon>
        <taxon>Peptoniphilus</taxon>
    </lineage>
</organism>
<protein>
    <recommendedName>
        <fullName evidence="2">Probable nitronate monooxygenase</fullName>
    </recommendedName>
</protein>
<evidence type="ECO:0000313" key="7">
    <source>
        <dbReference type="Proteomes" id="UP000254777"/>
    </source>
</evidence>
<dbReference type="PANTHER" id="PTHR32332:SF18">
    <property type="entry name" value="2-NITROPROPANE DIOXYGENASE"/>
    <property type="match status" value="1"/>
</dbReference>
<evidence type="ECO:0000256" key="4">
    <source>
        <dbReference type="ARBA" id="ARBA00022643"/>
    </source>
</evidence>
<keyword evidence="3" id="KW-0285">Flavoprotein</keyword>
<gene>
    <name evidence="6" type="ORF">NCTC11088_01685</name>
</gene>
<dbReference type="GO" id="GO:0018580">
    <property type="term" value="F:nitronate monooxygenase activity"/>
    <property type="evidence" value="ECO:0007669"/>
    <property type="project" value="InterPro"/>
</dbReference>
<name>A0A379DE48_9FIRM</name>
<keyword evidence="4" id="KW-0288">FMN</keyword>
<evidence type="ECO:0000256" key="2">
    <source>
        <dbReference type="ARBA" id="ARBA00013457"/>
    </source>
</evidence>
<comment type="function">
    <text evidence="1">Nitronate monooxygenase that uses molecular oxygen to catalyze the oxidative denitrification of alkyl nitronates. Acts on propionate 3-nitronate (P3N), the presumed physiological substrate. Probably functions in the detoxification of P3N, a metabolic poison produced by plants and fungi as a defense mechanism.</text>
</comment>
<proteinExistence type="predicted"/>
<reference evidence="6 7" key="1">
    <citation type="submission" date="2018-06" db="EMBL/GenBank/DDBJ databases">
        <authorList>
            <consortium name="Pathogen Informatics"/>
            <person name="Doyle S."/>
        </authorList>
    </citation>
    <scope>NUCLEOTIDE SEQUENCE [LARGE SCALE GENOMIC DNA]</scope>
    <source>
        <strain evidence="6 7">NCTC11088</strain>
    </source>
</reference>
<evidence type="ECO:0000256" key="5">
    <source>
        <dbReference type="ARBA" id="ARBA00023002"/>
    </source>
</evidence>
<dbReference type="AlphaFoldDB" id="A0A379DE48"/>
<dbReference type="Pfam" id="PF03060">
    <property type="entry name" value="NMO"/>
    <property type="match status" value="1"/>
</dbReference>
<dbReference type="CDD" id="cd04730">
    <property type="entry name" value="NPD_like"/>
    <property type="match status" value="1"/>
</dbReference>
<accession>A0A379DE48</accession>
<evidence type="ECO:0000256" key="3">
    <source>
        <dbReference type="ARBA" id="ARBA00022630"/>
    </source>
</evidence>
<dbReference type="Gene3D" id="3.20.20.70">
    <property type="entry name" value="Aldolase class I"/>
    <property type="match status" value="1"/>
</dbReference>
<keyword evidence="5" id="KW-0560">Oxidoreductase</keyword>
<dbReference type="EMBL" id="UGTH01000001">
    <property type="protein sequence ID" value="SUB75881.1"/>
    <property type="molecule type" value="Genomic_DNA"/>
</dbReference>
<dbReference type="RefSeq" id="WP_004821279.1">
    <property type="nucleotide sequence ID" value="NZ_UGTH01000001.1"/>
</dbReference>
<evidence type="ECO:0000256" key="1">
    <source>
        <dbReference type="ARBA" id="ARBA00003535"/>
    </source>
</evidence>
<evidence type="ECO:0000313" key="6">
    <source>
        <dbReference type="EMBL" id="SUB75881.1"/>
    </source>
</evidence>
<dbReference type="Proteomes" id="UP000254777">
    <property type="component" value="Unassembled WGS sequence"/>
</dbReference>
<dbReference type="PANTHER" id="PTHR32332">
    <property type="entry name" value="2-NITROPROPANE DIOXYGENASE"/>
    <property type="match status" value="1"/>
</dbReference>
<dbReference type="InterPro" id="IPR013785">
    <property type="entry name" value="Aldolase_TIM"/>
</dbReference>
<dbReference type="InterPro" id="IPR004136">
    <property type="entry name" value="NMO"/>
</dbReference>